<proteinExistence type="predicted"/>
<feature type="transmembrane region" description="Helical" evidence="2">
    <location>
        <begin position="304"/>
        <end position="321"/>
    </location>
</feature>
<feature type="coiled-coil region" evidence="1">
    <location>
        <begin position="117"/>
        <end position="144"/>
    </location>
</feature>
<sequence length="386" mass="42214">MLDVTTVGSDLTPVQQAETIADLAAFLDEFGSTRAVRIKLQEQEIDIARLRRQVQRFLAFRAEDENAQDEPEKDANVGEIVENNAIETTEKDVDETMVDLDFFLKTYKSTRAVREKLATQRQRIENLHRTIHSLEKQRQRRNDDYVEYVGTVAAPAKANNRLGGEDNAEARRINKIYTGETGGDAAKEDAVVALPECNDDDSTDERQVTATNGGDVRVKKVEVAAMGAQRGIVVLDDKLQHTPGSMVSLFEMARGAALKTAKHSRLLMVAVIVADTLGIMVSSLEMARSVALAVVKNLQSPVGAGIAVGTLVRTALSLFEMTRHAALKTAKRLRLLMVVVIAVNTLVSTALSFGMARGAAFKTAKHLRSLTVTVIAVDMLERTVLS</sequence>
<comment type="caution">
    <text evidence="3">The sequence shown here is derived from an EMBL/GenBank/DDBJ whole genome shotgun (WGS) entry which is preliminary data.</text>
</comment>
<keyword evidence="2" id="KW-0812">Transmembrane</keyword>
<keyword evidence="2" id="KW-0472">Membrane</keyword>
<keyword evidence="2" id="KW-1133">Transmembrane helix</keyword>
<dbReference type="Proteomes" id="UP000434957">
    <property type="component" value="Unassembled WGS sequence"/>
</dbReference>
<gene>
    <name evidence="3" type="ORF">PR003_g2967</name>
</gene>
<evidence type="ECO:0000256" key="1">
    <source>
        <dbReference type="SAM" id="Coils"/>
    </source>
</evidence>
<dbReference type="AlphaFoldDB" id="A0A6A4FWR9"/>
<organism evidence="3 4">
    <name type="scientific">Phytophthora rubi</name>
    <dbReference type="NCBI Taxonomy" id="129364"/>
    <lineage>
        <taxon>Eukaryota</taxon>
        <taxon>Sar</taxon>
        <taxon>Stramenopiles</taxon>
        <taxon>Oomycota</taxon>
        <taxon>Peronosporomycetes</taxon>
        <taxon>Peronosporales</taxon>
        <taxon>Peronosporaceae</taxon>
        <taxon>Phytophthora</taxon>
    </lineage>
</organism>
<feature type="transmembrane region" description="Helical" evidence="2">
    <location>
        <begin position="266"/>
        <end position="284"/>
    </location>
</feature>
<evidence type="ECO:0000313" key="3">
    <source>
        <dbReference type="EMBL" id="KAE9355174.1"/>
    </source>
</evidence>
<evidence type="ECO:0000313" key="4">
    <source>
        <dbReference type="Proteomes" id="UP000434957"/>
    </source>
</evidence>
<name>A0A6A4FWR9_9STRA</name>
<reference evidence="3 4" key="1">
    <citation type="submission" date="2018-08" db="EMBL/GenBank/DDBJ databases">
        <title>Genomic investigation of the strawberry pathogen Phytophthora fragariae indicates pathogenicity is determined by transcriptional variation in three key races.</title>
        <authorList>
            <person name="Adams T.M."/>
            <person name="Armitage A.D."/>
            <person name="Sobczyk M.K."/>
            <person name="Bates H.J."/>
            <person name="Dunwell J.M."/>
            <person name="Nellist C.F."/>
            <person name="Harrison R.J."/>
        </authorList>
    </citation>
    <scope>NUCLEOTIDE SEQUENCE [LARGE SCALE GENOMIC DNA]</scope>
    <source>
        <strain evidence="3 4">SCRP333</strain>
    </source>
</reference>
<feature type="transmembrane region" description="Helical" evidence="2">
    <location>
        <begin position="333"/>
        <end position="356"/>
    </location>
</feature>
<dbReference type="EMBL" id="QXFT01000099">
    <property type="protein sequence ID" value="KAE9355174.1"/>
    <property type="molecule type" value="Genomic_DNA"/>
</dbReference>
<evidence type="ECO:0000256" key="2">
    <source>
        <dbReference type="SAM" id="Phobius"/>
    </source>
</evidence>
<protein>
    <submittedName>
        <fullName evidence="3">Uncharacterized protein</fullName>
    </submittedName>
</protein>
<keyword evidence="1" id="KW-0175">Coiled coil</keyword>
<keyword evidence="4" id="KW-1185">Reference proteome</keyword>
<accession>A0A6A4FWR9</accession>